<dbReference type="EMBL" id="CP014500">
    <property type="protein sequence ID" value="ANB11330.1"/>
    <property type="molecule type" value="Genomic_DNA"/>
</dbReference>
<dbReference type="Gene3D" id="3.40.50.1820">
    <property type="entry name" value="alpha/beta hydrolase"/>
    <property type="match status" value="1"/>
</dbReference>
<dbReference type="PANTHER" id="PTHR42977:SF3">
    <property type="entry name" value="AB HYDROLASE-1 DOMAIN-CONTAINING PROTEIN"/>
    <property type="match status" value="1"/>
</dbReference>
<dbReference type="GeneID" id="30036234"/>
<keyword evidence="4" id="KW-1185">Reference proteome</keyword>
<dbReference type="GO" id="GO:0004301">
    <property type="term" value="F:epoxide hydrolase activity"/>
    <property type="evidence" value="ECO:0007669"/>
    <property type="project" value="EnsemblFungi"/>
</dbReference>
<accession>A0A167C7V1</accession>
<sequence>MSLVPTTSTVKVSNGVNVWYREAGDRAKPTFLLLHGFPTSSIMYRNLITILAPHFHVIAPDLPGYGFTEVPDKFEYTFANLTDTIELFVDAIKLTKFAIYIFDYGAPVGLRLALKRPHQITGIVTQNGNAYDEGLDHKFWGIIEEYWKTDANNTKYIQGLSQFVEDPKNIKDQYSVGFTNPTSVDPTPYYLDKALIERPGQTKIQVALFYDYQNNVKLYPQFQEYFRKSNVPVLATWGKNDYIFAHPGAEAYKRDVKNIKVKYYETGHFALEEFVNEIGADIIDFFGPILH</sequence>
<dbReference type="SUPFAM" id="SSF53474">
    <property type="entry name" value="alpha/beta-Hydrolases"/>
    <property type="match status" value="1"/>
</dbReference>
<dbReference type="InterPro" id="IPR051340">
    <property type="entry name" value="Haloalkane_dehalogenase"/>
</dbReference>
<dbReference type="AlphaFoldDB" id="A0A167C7V1"/>
<dbReference type="PANTHER" id="PTHR42977">
    <property type="entry name" value="HYDROLASE-RELATED"/>
    <property type="match status" value="1"/>
</dbReference>
<dbReference type="InterPro" id="IPR029058">
    <property type="entry name" value="AB_hydrolase_fold"/>
</dbReference>
<gene>
    <name evidence="3" type="ORF">AWJ20_4135</name>
</gene>
<dbReference type="Proteomes" id="UP000189580">
    <property type="component" value="Chromosome c"/>
</dbReference>
<keyword evidence="1 3" id="KW-0378">Hydrolase</keyword>
<proteinExistence type="predicted"/>
<dbReference type="RefSeq" id="XP_018733807.1">
    <property type="nucleotide sequence ID" value="XM_018881193.1"/>
</dbReference>
<name>A0A167C7V1_9ASCO</name>
<dbReference type="PRINTS" id="PR00412">
    <property type="entry name" value="EPOXHYDRLASE"/>
</dbReference>
<evidence type="ECO:0000259" key="2">
    <source>
        <dbReference type="Pfam" id="PF00561"/>
    </source>
</evidence>
<dbReference type="Pfam" id="PF00561">
    <property type="entry name" value="Abhydrolase_1"/>
    <property type="match status" value="1"/>
</dbReference>
<dbReference type="InterPro" id="IPR000073">
    <property type="entry name" value="AB_hydrolase_1"/>
</dbReference>
<evidence type="ECO:0000313" key="3">
    <source>
        <dbReference type="EMBL" id="ANB11330.1"/>
    </source>
</evidence>
<dbReference type="KEGG" id="slb:AWJ20_4135"/>
<evidence type="ECO:0000256" key="1">
    <source>
        <dbReference type="ARBA" id="ARBA00022801"/>
    </source>
</evidence>
<evidence type="ECO:0000313" key="4">
    <source>
        <dbReference type="Proteomes" id="UP000189580"/>
    </source>
</evidence>
<dbReference type="OrthoDB" id="284184at2759"/>
<dbReference type="InterPro" id="IPR000639">
    <property type="entry name" value="Epox_hydrolase-like"/>
</dbReference>
<protein>
    <submittedName>
        <fullName evidence="3">Epoxide hydrolase</fullName>
    </submittedName>
</protein>
<reference evidence="3 4" key="1">
    <citation type="submission" date="2016-02" db="EMBL/GenBank/DDBJ databases">
        <title>Complete genome sequence and transcriptome regulation of the pentose utilising yeast Sugiyamaella lignohabitans.</title>
        <authorList>
            <person name="Bellasio M."/>
            <person name="Peymann A."/>
            <person name="Valli M."/>
            <person name="Sipitzky M."/>
            <person name="Graf A."/>
            <person name="Sauer M."/>
            <person name="Marx H."/>
            <person name="Mattanovich D."/>
        </authorList>
    </citation>
    <scope>NUCLEOTIDE SEQUENCE [LARGE SCALE GENOMIC DNA]</scope>
    <source>
        <strain evidence="3 4">CBS 10342</strain>
    </source>
</reference>
<organism evidence="3 4">
    <name type="scientific">Sugiyamaella lignohabitans</name>
    <dbReference type="NCBI Taxonomy" id="796027"/>
    <lineage>
        <taxon>Eukaryota</taxon>
        <taxon>Fungi</taxon>
        <taxon>Dikarya</taxon>
        <taxon>Ascomycota</taxon>
        <taxon>Saccharomycotina</taxon>
        <taxon>Dipodascomycetes</taxon>
        <taxon>Dipodascales</taxon>
        <taxon>Trichomonascaceae</taxon>
        <taxon>Sugiyamaella</taxon>
    </lineage>
</organism>
<dbReference type="GO" id="GO:0097176">
    <property type="term" value="P:epoxide metabolic process"/>
    <property type="evidence" value="ECO:0007669"/>
    <property type="project" value="EnsemblFungi"/>
</dbReference>
<feature type="domain" description="AB hydrolase-1" evidence="2">
    <location>
        <begin position="29"/>
        <end position="273"/>
    </location>
</feature>